<evidence type="ECO:0000313" key="6">
    <source>
        <dbReference type="Proteomes" id="UP000324585"/>
    </source>
</evidence>
<feature type="region of interest" description="Disordered" evidence="3">
    <location>
        <begin position="249"/>
        <end position="271"/>
    </location>
</feature>
<evidence type="ECO:0000313" key="5">
    <source>
        <dbReference type="EMBL" id="KAA8495497.1"/>
    </source>
</evidence>
<sequence>MARSAEISNMDFGGFTPELSAGFGWTMTPGVDMGRSIPVDELHGASGHKSAAVGAAAITTTPVVNGNVQFRNAVSCFRQATLDSFRSLQVVFGTPTLPQQPTPQQSTPQVYAPPSGCGLNINASPEISALGPFTPQLVDTTVTQNYAGPNDATPFLFSPQYDPHVRMDIMSTRLTPQFVHSQRDGLPLVPESGRRMSPDVLADFTGTLPQALQSRHLFSPGERSTYTGNAIANMRSSGLQLLDLAQLHPQQPPQPVAGQKQERSGDLWNTPSHATGAMQNQAVNSSYVAAAGEAGKRWAKVAVSAAPALTTASQVTSSAVSAQAKHACVDGLGGSKALFEQSDGIPFANARSSQHYHGSKSQREIDYDRLLKKKAREAAILRLRQKRKERSFNTKVRYTCRKQLADSRPRVKGRFIKHTVEQQVAVQEAMRQHAASARLDSPVSLTSEPVKQSRSNV</sequence>
<dbReference type="PROSITE" id="PS51017">
    <property type="entry name" value="CCT"/>
    <property type="match status" value="1"/>
</dbReference>
<feature type="region of interest" description="Disordered" evidence="3">
    <location>
        <begin position="432"/>
        <end position="457"/>
    </location>
</feature>
<comment type="caution">
    <text evidence="5">The sequence shown here is derived from an EMBL/GenBank/DDBJ whole genome shotgun (WGS) entry which is preliminary data.</text>
</comment>
<proteinExistence type="predicted"/>
<dbReference type="InterPro" id="IPR045281">
    <property type="entry name" value="CONSTANS-like"/>
</dbReference>
<name>A0A5J4YYF2_PORPP</name>
<evidence type="ECO:0000259" key="4">
    <source>
        <dbReference type="PROSITE" id="PS51017"/>
    </source>
</evidence>
<keyword evidence="6" id="KW-1185">Reference proteome</keyword>
<feature type="domain" description="CCT" evidence="4">
    <location>
        <begin position="376"/>
        <end position="418"/>
    </location>
</feature>
<protein>
    <submittedName>
        <fullName evidence="5">Two-component response regulator-like PRR37</fullName>
    </submittedName>
</protein>
<evidence type="ECO:0000256" key="2">
    <source>
        <dbReference type="ARBA" id="ARBA00023242"/>
    </source>
</evidence>
<gene>
    <name evidence="5" type="ORF">FVE85_1652</name>
</gene>
<dbReference type="GO" id="GO:0003700">
    <property type="term" value="F:DNA-binding transcription factor activity"/>
    <property type="evidence" value="ECO:0007669"/>
    <property type="project" value="TreeGrafter"/>
</dbReference>
<feature type="compositionally biased region" description="Polar residues" evidence="3">
    <location>
        <begin position="443"/>
        <end position="457"/>
    </location>
</feature>
<keyword evidence="2" id="KW-0539">Nucleus</keyword>
<dbReference type="PANTHER" id="PTHR31319:SF77">
    <property type="entry name" value="ZINC FINGER PROTEIN CONSTANS-LIKE 4"/>
    <property type="match status" value="1"/>
</dbReference>
<dbReference type="Proteomes" id="UP000324585">
    <property type="component" value="Unassembled WGS sequence"/>
</dbReference>
<dbReference type="Pfam" id="PF06203">
    <property type="entry name" value="CCT"/>
    <property type="match status" value="1"/>
</dbReference>
<evidence type="ECO:0000256" key="3">
    <source>
        <dbReference type="SAM" id="MobiDB-lite"/>
    </source>
</evidence>
<organism evidence="5 6">
    <name type="scientific">Porphyridium purpureum</name>
    <name type="common">Red alga</name>
    <name type="synonym">Porphyridium cruentum</name>
    <dbReference type="NCBI Taxonomy" id="35688"/>
    <lineage>
        <taxon>Eukaryota</taxon>
        <taxon>Rhodophyta</taxon>
        <taxon>Bangiophyceae</taxon>
        <taxon>Porphyridiales</taxon>
        <taxon>Porphyridiaceae</taxon>
        <taxon>Porphyridium</taxon>
    </lineage>
</organism>
<comment type="subcellular location">
    <subcellularLocation>
        <location evidence="1">Nucleus</location>
    </subcellularLocation>
</comment>
<accession>A0A5J4YYF2</accession>
<dbReference type="OrthoDB" id="6026at2759"/>
<dbReference type="EMBL" id="VRMN01000003">
    <property type="protein sequence ID" value="KAA8495497.1"/>
    <property type="molecule type" value="Genomic_DNA"/>
</dbReference>
<dbReference type="PANTHER" id="PTHR31319">
    <property type="entry name" value="ZINC FINGER PROTEIN CONSTANS-LIKE 4"/>
    <property type="match status" value="1"/>
</dbReference>
<reference evidence="6" key="1">
    <citation type="journal article" date="2019" name="Nat. Commun.">
        <title>Expansion of phycobilisome linker gene families in mesophilic red algae.</title>
        <authorList>
            <person name="Lee J."/>
            <person name="Kim D."/>
            <person name="Bhattacharya D."/>
            <person name="Yoon H.S."/>
        </authorList>
    </citation>
    <scope>NUCLEOTIDE SEQUENCE [LARGE SCALE GENOMIC DNA]</scope>
    <source>
        <strain evidence="6">CCMP 1328</strain>
    </source>
</reference>
<dbReference type="GO" id="GO:0005634">
    <property type="term" value="C:nucleus"/>
    <property type="evidence" value="ECO:0007669"/>
    <property type="project" value="UniProtKB-SubCell"/>
</dbReference>
<dbReference type="InterPro" id="IPR010402">
    <property type="entry name" value="CCT_domain"/>
</dbReference>
<dbReference type="AlphaFoldDB" id="A0A5J4YYF2"/>
<evidence type="ECO:0000256" key="1">
    <source>
        <dbReference type="ARBA" id="ARBA00004123"/>
    </source>
</evidence>